<dbReference type="GO" id="GO:0005576">
    <property type="term" value="C:extracellular region"/>
    <property type="evidence" value="ECO:0007669"/>
    <property type="project" value="InterPro"/>
</dbReference>
<gene>
    <name evidence="8" type="ORF">HW555_001898</name>
</gene>
<feature type="domain" description="Chitin-binding type-2" evidence="7">
    <location>
        <begin position="1"/>
        <end position="35"/>
    </location>
</feature>
<evidence type="ECO:0000256" key="4">
    <source>
        <dbReference type="ARBA" id="ARBA00023157"/>
    </source>
</evidence>
<feature type="region of interest" description="Disordered" evidence="6">
    <location>
        <begin position="121"/>
        <end position="144"/>
    </location>
</feature>
<feature type="region of interest" description="Disordered" evidence="6">
    <location>
        <begin position="390"/>
        <end position="413"/>
    </location>
</feature>
<feature type="domain" description="Chitin-binding type-2" evidence="7">
    <location>
        <begin position="740"/>
        <end position="795"/>
    </location>
</feature>
<name>A0A835GPV7_SPOEX</name>
<evidence type="ECO:0000256" key="5">
    <source>
        <dbReference type="ARBA" id="ARBA00023180"/>
    </source>
</evidence>
<feature type="domain" description="Chitin-binding type-2" evidence="7">
    <location>
        <begin position="146"/>
        <end position="203"/>
    </location>
</feature>
<feature type="region of interest" description="Disordered" evidence="6">
    <location>
        <begin position="297"/>
        <end position="325"/>
    </location>
</feature>
<feature type="domain" description="Chitin-binding type-2" evidence="7">
    <location>
        <begin position="1014"/>
        <end position="1062"/>
    </location>
</feature>
<dbReference type="PANTHER" id="PTHR23301">
    <property type="entry name" value="CHITIN BINDING PERITROPHIN-A"/>
    <property type="match status" value="1"/>
</dbReference>
<keyword evidence="1" id="KW-0147">Chitin-binding</keyword>
<dbReference type="GO" id="GO:0008061">
    <property type="term" value="F:chitin binding"/>
    <property type="evidence" value="ECO:0007669"/>
    <property type="project" value="UniProtKB-KW"/>
</dbReference>
<organism evidence="8 9">
    <name type="scientific">Spodoptera exigua</name>
    <name type="common">Beet armyworm</name>
    <name type="synonym">Noctua fulgens</name>
    <dbReference type="NCBI Taxonomy" id="7107"/>
    <lineage>
        <taxon>Eukaryota</taxon>
        <taxon>Metazoa</taxon>
        <taxon>Ecdysozoa</taxon>
        <taxon>Arthropoda</taxon>
        <taxon>Hexapoda</taxon>
        <taxon>Insecta</taxon>
        <taxon>Pterygota</taxon>
        <taxon>Neoptera</taxon>
        <taxon>Endopterygota</taxon>
        <taxon>Lepidoptera</taxon>
        <taxon>Glossata</taxon>
        <taxon>Ditrysia</taxon>
        <taxon>Noctuoidea</taxon>
        <taxon>Noctuidae</taxon>
        <taxon>Amphipyrinae</taxon>
        <taxon>Spodoptera</taxon>
    </lineage>
</organism>
<sequence length="1251" mass="137784">MKGIALQTELHCADGLLFNPEAKVCDWPANVDCGDRIIPNRKLDAQKKLKQDGRSLSPAEICAAEDSEGLIFDHEYCDKYYKCNHGKPVTMPCPPNLLWYNPFCYWAAQVDCGDRIRPDGFNSGNQDAEKVPDNVSGGNSDPSQAPEICAAEDSDGILVAHENCNQFYKCFDGQPVALNCPETLVFNPEKEYCDWSSNVECGNRIIPDDISNGNPNEDKGPENVSEGNSDPSQAPAICAAEDSDGVLIAHENCNQFYKCLGGQPVAMNCPENLVYNPKREYCDWSWEVDCGNRIIPDDISSGKSNEDKSPENVSGGNSDPSQAPEICAAEDSDGVLVAHENCNQFYKCLGGQPVALNCPENLVYNPEREYCDWSWEVDCGNRILPDEIISENSNEDKGPENVSGGNSDPSQAPEICAAEDSDGILVAHENCNQFYKCFDGQPVAMDCPENLFYNPDTAVFLLCTVAVAYAHLGVINHDGCPMGSILLPHENCNQFYDCTTGALVVRNCPPGLHFNPSLGVCDWPVNAKCDSSLNKNTKDVNEICSSVSDGVFLAHENCDQFYTCSEGKPVQHKCAPGLLFNPDTMICDWEKNVKCGDRMIPGGEKKSDKVCSDSHYVVFAHENCNQFYDCTTGALVVRNCPPGLHFNPSLGVCDWPVNAKCDSSLNKNTKDVNEICSSVSDGVFLAHENCDQFYTCSEGKPVQHKCAPGLLFNPDTMICDWEKNVKCGDRMIPGGEKKSDKVCSDSHYVVFAHENCNQFYDCTTGALVVRNCPPGLHFNPSLEVCDWPENAKCDSSLIKNTKDVNEICSSDSDGVFVAHENCNQFYQCLGGQLQQGYCPRGLHFNTFLGICDWPKNVDCGNQTVVFLLCTVAVVYADLEVINHDGCPMGSIFLPHENCNQFYDCTTGALYVRNCPPGLHFNPSLGVCDWPVNAKCDSSLNKNNKDVNEICSSVSDGVFLAHENCDQFYTCSEGKPVQHKCAPGLLFNPDTMICDWEKNVKCGDRMIPGGEKKSDKVCSDSHYVVFAHENCNQFYDCTTGALVVRNCPPGLHFNPSLEVCDWPCLGGQLQQGYCPRGLHFNTFLGICDWPKNVDCGNHTVVFLLCTVAVAYADLGVICVMASSYHDQFYTWLPNVQSGSMICDWEKNIFLPHENCNQFYDCTTGALVVRNCPPGLHFNPSLEVCDWPVNAKCDSSLNKNTKDVNEICSSDSDGVFVAHENCNQFYQCLGGQLQVQEDYTSTLSLVFVTGQRT</sequence>
<feature type="domain" description="Chitin-binding type-2" evidence="7">
    <location>
        <begin position="608"/>
        <end position="663"/>
    </location>
</feature>
<keyword evidence="5" id="KW-0325">Glycoprotein</keyword>
<reference evidence="8" key="1">
    <citation type="submission" date="2020-08" db="EMBL/GenBank/DDBJ databases">
        <title>Spodoptera exigua strain:BAW_Kor-Di-RS1 Genome sequencing and assembly.</title>
        <authorList>
            <person name="Kim J."/>
            <person name="Nam H.Y."/>
            <person name="Kwon M."/>
            <person name="Choi J.H."/>
            <person name="Cho S.R."/>
            <person name="Kim G.-H."/>
        </authorList>
    </citation>
    <scope>NUCLEOTIDE SEQUENCE</scope>
    <source>
        <strain evidence="8">BAW_Kor-Di-RS1</strain>
        <tissue evidence="8">Whole-body</tissue>
    </source>
</reference>
<evidence type="ECO:0000256" key="2">
    <source>
        <dbReference type="ARBA" id="ARBA00022729"/>
    </source>
</evidence>
<feature type="domain" description="Chitin-binding type-2" evidence="7">
    <location>
        <begin position="413"/>
        <end position="463"/>
    </location>
</feature>
<comment type="caution">
    <text evidence="8">The sequence shown here is derived from an EMBL/GenBank/DDBJ whole genome shotgun (WGS) entry which is preliminary data.</text>
</comment>
<dbReference type="PANTHER" id="PTHR23301:SF0">
    <property type="entry name" value="CHITIN-BINDING TYPE-2 DOMAIN-CONTAINING PROTEIN-RELATED"/>
    <property type="match status" value="1"/>
</dbReference>
<dbReference type="AlphaFoldDB" id="A0A835GPV7"/>
<evidence type="ECO:0000256" key="1">
    <source>
        <dbReference type="ARBA" id="ARBA00022669"/>
    </source>
</evidence>
<dbReference type="InterPro" id="IPR002557">
    <property type="entry name" value="Chitin-bd_dom"/>
</dbReference>
<evidence type="ECO:0000256" key="3">
    <source>
        <dbReference type="ARBA" id="ARBA00022737"/>
    </source>
</evidence>
<dbReference type="InterPro" id="IPR051940">
    <property type="entry name" value="Chitin_bind-dev_reg"/>
</dbReference>
<feature type="domain" description="Chitin-binding type-2" evidence="7">
    <location>
        <begin position="673"/>
        <end position="729"/>
    </location>
</feature>
<dbReference type="Proteomes" id="UP000648187">
    <property type="component" value="Unassembled WGS sequence"/>
</dbReference>
<dbReference type="SUPFAM" id="SSF57625">
    <property type="entry name" value="Invertebrate chitin-binding proteins"/>
    <property type="match status" value="17"/>
</dbReference>
<feature type="domain" description="Chitin-binding type-2" evidence="7">
    <location>
        <begin position="324"/>
        <end position="381"/>
    </location>
</feature>
<evidence type="ECO:0000256" key="6">
    <source>
        <dbReference type="SAM" id="MobiDB-lite"/>
    </source>
</evidence>
<proteinExistence type="predicted"/>
<feature type="domain" description="Chitin-binding type-2" evidence="7">
    <location>
        <begin position="59"/>
        <end position="114"/>
    </location>
</feature>
<dbReference type="Pfam" id="PF01607">
    <property type="entry name" value="CBM_14"/>
    <property type="match status" value="17"/>
</dbReference>
<feature type="compositionally biased region" description="Polar residues" evidence="6">
    <location>
        <begin position="311"/>
        <end position="321"/>
    </location>
</feature>
<feature type="domain" description="Chitin-binding type-2" evidence="7">
    <location>
        <begin position="235"/>
        <end position="292"/>
    </location>
</feature>
<dbReference type="InterPro" id="IPR036508">
    <property type="entry name" value="Chitin-bd_dom_sf"/>
</dbReference>
<protein>
    <recommendedName>
        <fullName evidence="7">Chitin-binding type-2 domain-containing protein</fullName>
    </recommendedName>
</protein>
<feature type="domain" description="Chitin-binding type-2" evidence="7">
    <location>
        <begin position="947"/>
        <end position="1003"/>
    </location>
</feature>
<evidence type="ECO:0000259" key="7">
    <source>
        <dbReference type="PROSITE" id="PS50940"/>
    </source>
</evidence>
<accession>A0A835GPV7</accession>
<dbReference type="EMBL" id="JACKWZ010000016">
    <property type="protein sequence ID" value="KAF9422500.1"/>
    <property type="molecule type" value="Genomic_DNA"/>
</dbReference>
<feature type="domain" description="Chitin-binding type-2" evidence="7">
    <location>
        <begin position="883"/>
        <end position="937"/>
    </location>
</feature>
<keyword evidence="3" id="KW-0677">Repeat</keyword>
<evidence type="ECO:0000313" key="9">
    <source>
        <dbReference type="Proteomes" id="UP000648187"/>
    </source>
</evidence>
<keyword evidence="4" id="KW-1015">Disulfide bond</keyword>
<dbReference type="PROSITE" id="PS50940">
    <property type="entry name" value="CHIT_BIND_II"/>
    <property type="match status" value="17"/>
</dbReference>
<feature type="region of interest" description="Disordered" evidence="6">
    <location>
        <begin position="206"/>
        <end position="235"/>
    </location>
</feature>
<feature type="domain" description="Chitin-binding type-2" evidence="7">
    <location>
        <begin position="477"/>
        <end position="531"/>
    </location>
</feature>
<feature type="domain" description="Chitin-binding type-2" evidence="7">
    <location>
        <begin position="805"/>
        <end position="861"/>
    </location>
</feature>
<keyword evidence="2" id="KW-0732">Signal</keyword>
<feature type="domain" description="Chitin-binding type-2" evidence="7">
    <location>
        <begin position="1138"/>
        <end position="1193"/>
    </location>
</feature>
<dbReference type="Gene3D" id="2.170.140.10">
    <property type="entry name" value="Chitin binding domain"/>
    <property type="match status" value="17"/>
</dbReference>
<keyword evidence="9" id="KW-1185">Reference proteome</keyword>
<evidence type="ECO:0000313" key="8">
    <source>
        <dbReference type="EMBL" id="KAF9422500.1"/>
    </source>
</evidence>
<feature type="domain" description="Chitin-binding type-2" evidence="7">
    <location>
        <begin position="541"/>
        <end position="597"/>
    </location>
</feature>
<feature type="domain" description="Chitin-binding type-2" evidence="7">
    <location>
        <begin position="1063"/>
        <end position="1096"/>
    </location>
</feature>
<dbReference type="SMART" id="SM00494">
    <property type="entry name" value="ChtBD2"/>
    <property type="match status" value="15"/>
</dbReference>